<dbReference type="GO" id="GO:0005768">
    <property type="term" value="C:endosome"/>
    <property type="evidence" value="ECO:0007669"/>
    <property type="project" value="TreeGrafter"/>
</dbReference>
<dbReference type="Gene3D" id="3.40.140.10">
    <property type="entry name" value="Cytidine Deaminase, domain 2"/>
    <property type="match status" value="2"/>
</dbReference>
<dbReference type="GO" id="GO:0070536">
    <property type="term" value="P:protein K63-linked deubiquitination"/>
    <property type="evidence" value="ECO:0007669"/>
    <property type="project" value="TreeGrafter"/>
</dbReference>
<dbReference type="GO" id="GO:0071108">
    <property type="term" value="P:protein K48-linked deubiquitination"/>
    <property type="evidence" value="ECO:0007669"/>
    <property type="project" value="TreeGrafter"/>
</dbReference>
<accession>A0A218XTU9</accession>
<feature type="region of interest" description="Disordered" evidence="1">
    <location>
        <begin position="152"/>
        <end position="175"/>
    </location>
</feature>
<evidence type="ECO:0000313" key="3">
    <source>
        <dbReference type="Proteomes" id="UP000197138"/>
    </source>
</evidence>
<proteinExistence type="predicted"/>
<dbReference type="PANTHER" id="PTHR12947:SF18">
    <property type="entry name" value="AMSH-LIKE UBIQUITIN THIOESTERASE 3"/>
    <property type="match status" value="1"/>
</dbReference>
<comment type="caution">
    <text evidence="2">The sequence shown here is derived from an EMBL/GenBank/DDBJ whole genome shotgun (WGS) entry which is preliminary data.</text>
</comment>
<dbReference type="AlphaFoldDB" id="A0A218XTU9"/>
<gene>
    <name evidence="2" type="ORF">CDL15_Pgr016649</name>
</gene>
<dbReference type="EMBL" id="MTKT01000799">
    <property type="protein sequence ID" value="OWM88076.1"/>
    <property type="molecule type" value="Genomic_DNA"/>
</dbReference>
<evidence type="ECO:0000313" key="2">
    <source>
        <dbReference type="EMBL" id="OWM88076.1"/>
    </source>
</evidence>
<evidence type="ECO:0000256" key="1">
    <source>
        <dbReference type="SAM" id="MobiDB-lite"/>
    </source>
</evidence>
<name>A0A218XTU9_PUNGR</name>
<dbReference type="GO" id="GO:0016020">
    <property type="term" value="C:membrane"/>
    <property type="evidence" value="ECO:0007669"/>
    <property type="project" value="TreeGrafter"/>
</dbReference>
<feature type="compositionally biased region" description="Low complexity" evidence="1">
    <location>
        <begin position="13"/>
        <end position="22"/>
    </location>
</feature>
<sequence>MKRGRCFGAMDWSSAAGSSFSSMDKRPAGTASSSLRRYRNDHSQILSSNPAQLDKQFQKISLSLPAPRQETLSRLNFRPQRNSLVQPDSMAIRDAGQGAARTAMESVLSLDDGKWSHPAEESLPALINEVQEDPFKLVSIKQPSPPPFLARLQQGSAPIPPSQVADPRPGPAKPFQHTPDSYQHLHPVNMMEDFLRLARANTAKNLETCGVLAGSLKNRVFHITTLIIPKQESTSDSIMLPEAVAIVMAPTDTSSPHGIFHLSDPSGVNVICNCQERGFHPYEEPSDGSPIYEHCSHVYMNSKLKFEIVDLW</sequence>
<protein>
    <submittedName>
        <fullName evidence="2">Uncharacterized protein</fullName>
    </submittedName>
</protein>
<dbReference type="PANTHER" id="PTHR12947">
    <property type="entry name" value="AMSH-LIKE PROTEASE"/>
    <property type="match status" value="1"/>
</dbReference>
<feature type="region of interest" description="Disordered" evidence="1">
    <location>
        <begin position="1"/>
        <end position="51"/>
    </location>
</feature>
<dbReference type="Proteomes" id="UP000197138">
    <property type="component" value="Unassembled WGS sequence"/>
</dbReference>
<reference evidence="3" key="1">
    <citation type="journal article" date="2017" name="Plant J.">
        <title>The pomegranate (Punica granatum L.) genome and the genomics of punicalagin biosynthesis.</title>
        <authorList>
            <person name="Qin G."/>
            <person name="Xu C."/>
            <person name="Ming R."/>
            <person name="Tang H."/>
            <person name="Guyot R."/>
            <person name="Kramer E.M."/>
            <person name="Hu Y."/>
            <person name="Yi X."/>
            <person name="Qi Y."/>
            <person name="Xu X."/>
            <person name="Gao Z."/>
            <person name="Pan H."/>
            <person name="Jian J."/>
            <person name="Tian Y."/>
            <person name="Yue Z."/>
            <person name="Xu Y."/>
        </authorList>
    </citation>
    <scope>NUCLEOTIDE SEQUENCE [LARGE SCALE GENOMIC DNA]</scope>
    <source>
        <strain evidence="3">cv. Dabenzi</strain>
    </source>
</reference>
<organism evidence="2 3">
    <name type="scientific">Punica granatum</name>
    <name type="common">Pomegranate</name>
    <dbReference type="NCBI Taxonomy" id="22663"/>
    <lineage>
        <taxon>Eukaryota</taxon>
        <taxon>Viridiplantae</taxon>
        <taxon>Streptophyta</taxon>
        <taxon>Embryophyta</taxon>
        <taxon>Tracheophyta</taxon>
        <taxon>Spermatophyta</taxon>
        <taxon>Magnoliopsida</taxon>
        <taxon>eudicotyledons</taxon>
        <taxon>Gunneridae</taxon>
        <taxon>Pentapetalae</taxon>
        <taxon>rosids</taxon>
        <taxon>malvids</taxon>
        <taxon>Myrtales</taxon>
        <taxon>Lythraceae</taxon>
        <taxon>Punica</taxon>
    </lineage>
</organism>